<proteinExistence type="predicted"/>
<dbReference type="InterPro" id="IPR001173">
    <property type="entry name" value="Glyco_trans_2-like"/>
</dbReference>
<gene>
    <name evidence="2" type="ORF">C8N40_1096</name>
</gene>
<dbReference type="EMBL" id="QBKI01000009">
    <property type="protein sequence ID" value="PTX14909.1"/>
    <property type="molecule type" value="Genomic_DNA"/>
</dbReference>
<feature type="domain" description="Glycosyltransferase 2-like" evidence="1">
    <location>
        <begin position="8"/>
        <end position="112"/>
    </location>
</feature>
<name>A0A2T5YDX0_9BACT</name>
<protein>
    <submittedName>
        <fullName evidence="2">Glycosyltransferase involved in cell wall biosynthesis</fullName>
    </submittedName>
</protein>
<keyword evidence="2" id="KW-0808">Transferase</keyword>
<evidence type="ECO:0000313" key="3">
    <source>
        <dbReference type="Proteomes" id="UP000244225"/>
    </source>
</evidence>
<dbReference type="Gene3D" id="3.90.550.10">
    <property type="entry name" value="Spore Coat Polysaccharide Biosynthesis Protein SpsA, Chain A"/>
    <property type="match status" value="1"/>
</dbReference>
<evidence type="ECO:0000259" key="1">
    <source>
        <dbReference type="Pfam" id="PF00535"/>
    </source>
</evidence>
<dbReference type="CDD" id="cd04196">
    <property type="entry name" value="GT_2_like_d"/>
    <property type="match status" value="1"/>
</dbReference>
<comment type="caution">
    <text evidence="2">The sequence shown here is derived from an EMBL/GenBank/DDBJ whole genome shotgun (WGS) entry which is preliminary data.</text>
</comment>
<dbReference type="GO" id="GO:0016758">
    <property type="term" value="F:hexosyltransferase activity"/>
    <property type="evidence" value="ECO:0007669"/>
    <property type="project" value="UniProtKB-ARBA"/>
</dbReference>
<organism evidence="2 3">
    <name type="scientific">Pontibacter mucosus</name>
    <dbReference type="NCBI Taxonomy" id="1649266"/>
    <lineage>
        <taxon>Bacteria</taxon>
        <taxon>Pseudomonadati</taxon>
        <taxon>Bacteroidota</taxon>
        <taxon>Cytophagia</taxon>
        <taxon>Cytophagales</taxon>
        <taxon>Hymenobacteraceae</taxon>
        <taxon>Pontibacter</taxon>
    </lineage>
</organism>
<dbReference type="AlphaFoldDB" id="A0A2T5YDX0"/>
<sequence length="313" mass="35892">MTQNPLISVVLATYNGSKYLPEQLDSIYNQTYKNIEVIVCDDKSTDATVEILKRYQETCGLRYYVNEHTQGVIKNFEQGISYATGAYIALSDQDDVWLPNKLALSLEQLRKIECEYTPEVPAISFTDLAVVNEDLTPVHPSYWSYMQLNPEHTQLNRVLVENVVTGCTLLMNKAVVDLALPIPKEALMHDVWFLLVTTCFGKVTYLPEKTVLYRQHSQNVVGARQASWVQKLSSGYAKIKQRKFSLLEPEVKQAESFYRQYLQRLSADPEKKTVLENFISLKGKGFLERKYLLVRHTFYGSTWTKAVNVILRA</sequence>
<dbReference type="SUPFAM" id="SSF53448">
    <property type="entry name" value="Nucleotide-diphospho-sugar transferases"/>
    <property type="match status" value="1"/>
</dbReference>
<dbReference type="OrthoDB" id="9802649at2"/>
<dbReference type="Pfam" id="PF00535">
    <property type="entry name" value="Glycos_transf_2"/>
    <property type="match status" value="1"/>
</dbReference>
<dbReference type="RefSeq" id="WP_108212925.1">
    <property type="nucleotide sequence ID" value="NZ_QBKI01000009.1"/>
</dbReference>
<reference evidence="2 3" key="1">
    <citation type="submission" date="2018-04" db="EMBL/GenBank/DDBJ databases">
        <title>Genomic Encyclopedia of Archaeal and Bacterial Type Strains, Phase II (KMG-II): from individual species to whole genera.</title>
        <authorList>
            <person name="Goeker M."/>
        </authorList>
    </citation>
    <scope>NUCLEOTIDE SEQUENCE [LARGE SCALE GENOMIC DNA]</scope>
    <source>
        <strain evidence="2 3">DSM 100162</strain>
    </source>
</reference>
<accession>A0A2T5YDX0</accession>
<dbReference type="PANTHER" id="PTHR22916">
    <property type="entry name" value="GLYCOSYLTRANSFERASE"/>
    <property type="match status" value="1"/>
</dbReference>
<dbReference type="Proteomes" id="UP000244225">
    <property type="component" value="Unassembled WGS sequence"/>
</dbReference>
<evidence type="ECO:0000313" key="2">
    <source>
        <dbReference type="EMBL" id="PTX14909.1"/>
    </source>
</evidence>
<dbReference type="InterPro" id="IPR029044">
    <property type="entry name" value="Nucleotide-diphossugar_trans"/>
</dbReference>
<dbReference type="PANTHER" id="PTHR22916:SF3">
    <property type="entry name" value="UDP-GLCNAC:BETAGAL BETA-1,3-N-ACETYLGLUCOSAMINYLTRANSFERASE-LIKE PROTEIN 1"/>
    <property type="match status" value="1"/>
</dbReference>
<keyword evidence="3" id="KW-1185">Reference proteome</keyword>